<sequence>MMAVFDEVPWTSVVCVVSTQLVLLATLYPFLGKRSRPDVAATLAKRKCETWFLQYAVFWVVCFTLIIGLQLFEAMGKWSYLGVCGGLAAPLLLQPIIAPAITGEAGVPLLQRHCTKANCWLAIYSFLGNYWGTHYFYCVLGARYTLLFLPDHQLNGVALCMYFATHFYFALYHALGNRLLRWARESFEPSFVRSLFVISLICVAAYVVAFMETLSIAAFPYYTFDDRQMMYSVGSAFYGVYLVISFPMYARLDEVPNAPPHTLMQTCLESLGSWMIIMCLLDFLRLSLGIEFRMAP</sequence>
<keyword evidence="1" id="KW-1133">Transmembrane helix</keyword>
<accession>A0A7S1FD00</accession>
<dbReference type="InterPro" id="IPR020532">
    <property type="entry name" value="Cycloeucalenol_cycloisomerase"/>
</dbReference>
<feature type="transmembrane region" description="Helical" evidence="1">
    <location>
        <begin position="12"/>
        <end position="31"/>
    </location>
</feature>
<feature type="transmembrane region" description="Helical" evidence="1">
    <location>
        <begin position="121"/>
        <end position="142"/>
    </location>
</feature>
<dbReference type="GO" id="GO:0047793">
    <property type="term" value="F:cycloeucalenol cycloisomerase activity"/>
    <property type="evidence" value="ECO:0007669"/>
    <property type="project" value="InterPro"/>
</dbReference>
<feature type="transmembrane region" description="Helical" evidence="1">
    <location>
        <begin position="195"/>
        <end position="222"/>
    </location>
</feature>
<keyword evidence="1" id="KW-0812">Transmembrane</keyword>
<protein>
    <submittedName>
        <fullName evidence="2">Uncharacterized protein</fullName>
    </submittedName>
</protein>
<dbReference type="PANTHER" id="PTHR35136">
    <property type="entry name" value="CYCLOEUCALENOL CYCLOISOMERASE"/>
    <property type="match status" value="1"/>
</dbReference>
<dbReference type="PANTHER" id="PTHR35136:SF1">
    <property type="entry name" value="CYCLOEUCALENOL CYCLOISOMERASE"/>
    <property type="match status" value="1"/>
</dbReference>
<reference evidence="2" key="1">
    <citation type="submission" date="2021-01" db="EMBL/GenBank/DDBJ databases">
        <authorList>
            <person name="Corre E."/>
            <person name="Pelletier E."/>
            <person name="Niang G."/>
            <person name="Scheremetjew M."/>
            <person name="Finn R."/>
            <person name="Kale V."/>
            <person name="Holt S."/>
            <person name="Cochrane G."/>
            <person name="Meng A."/>
            <person name="Brown T."/>
            <person name="Cohen L."/>
        </authorList>
    </citation>
    <scope>NUCLEOTIDE SEQUENCE</scope>
</reference>
<feature type="transmembrane region" description="Helical" evidence="1">
    <location>
        <begin position="154"/>
        <end position="175"/>
    </location>
</feature>
<evidence type="ECO:0000256" key="1">
    <source>
        <dbReference type="SAM" id="Phobius"/>
    </source>
</evidence>
<feature type="transmembrane region" description="Helical" evidence="1">
    <location>
        <begin position="262"/>
        <end position="284"/>
    </location>
</feature>
<gene>
    <name evidence="2" type="ORF">NSCI0253_LOCUS32226</name>
</gene>
<keyword evidence="1" id="KW-0472">Membrane</keyword>
<dbReference type="AlphaFoldDB" id="A0A7S1FD00"/>
<evidence type="ECO:0000313" key="2">
    <source>
        <dbReference type="EMBL" id="CAD8857874.1"/>
    </source>
</evidence>
<name>A0A7S1FD00_NOCSC</name>
<feature type="transmembrane region" description="Helical" evidence="1">
    <location>
        <begin position="229"/>
        <end position="250"/>
    </location>
</feature>
<organism evidence="2">
    <name type="scientific">Noctiluca scintillans</name>
    <name type="common">Sea sparkle</name>
    <name type="synonym">Red tide dinoflagellate</name>
    <dbReference type="NCBI Taxonomy" id="2966"/>
    <lineage>
        <taxon>Eukaryota</taxon>
        <taxon>Sar</taxon>
        <taxon>Alveolata</taxon>
        <taxon>Dinophyceae</taxon>
        <taxon>Noctilucales</taxon>
        <taxon>Noctilucaceae</taxon>
        <taxon>Noctiluca</taxon>
    </lineage>
</organism>
<dbReference type="EMBL" id="HBFQ01045317">
    <property type="protein sequence ID" value="CAD8857874.1"/>
    <property type="molecule type" value="Transcribed_RNA"/>
</dbReference>
<feature type="transmembrane region" description="Helical" evidence="1">
    <location>
        <begin position="51"/>
        <end position="72"/>
    </location>
</feature>
<proteinExistence type="predicted"/>